<dbReference type="InterPro" id="IPR036388">
    <property type="entry name" value="WH-like_DNA-bd_sf"/>
</dbReference>
<accession>V2Y9K6</accession>
<dbReference type="SUPFAM" id="SSF46785">
    <property type="entry name" value="Winged helix' DNA-binding domain"/>
    <property type="match status" value="1"/>
</dbReference>
<dbReference type="InterPro" id="IPR051534">
    <property type="entry name" value="CBASS_pafABC_assoc_protein"/>
</dbReference>
<dbReference type="STRING" id="592026.GCWU0000282_000711"/>
<sequence length="320" mass="37578">MFIGDVKMNKSERLNDMMIYLNNKSYFNLIDLMEKYNISRSTAIRDVQSLEQIGMPIFSEHGRYGRYGILKNRLLSPIIFTTDEMYAMYFSMLTLKEYQSTPFDLDLEKLKLKFESCISKEHKLNLDRMETVFSFTSLKQVNNCPFLKDVLYLSINCSVCDITYKSKNNDYKYTVQFLNISASFGQWYVTAYNYDNDKMQVFRCDKILSLSVNKNKEPVNDHKIETLKTNNFKEKNSTDFEVNITEKGVDLFIKENYPSMTLAWCNNTPVIKGFYNKNEEDFISSYFSVFGKEIIAITPPELKELIIKKIEDNMTHIKSL</sequence>
<evidence type="ECO:0000259" key="2">
    <source>
        <dbReference type="Pfam" id="PF13280"/>
    </source>
</evidence>
<dbReference type="Pfam" id="PF08279">
    <property type="entry name" value="HTH_11"/>
    <property type="match status" value="1"/>
</dbReference>
<evidence type="ECO:0000313" key="3">
    <source>
        <dbReference type="EMBL" id="ESL04361.1"/>
    </source>
</evidence>
<name>V2Y9K6_9FIRM</name>
<dbReference type="eggNOG" id="COG2378">
    <property type="taxonomic scope" value="Bacteria"/>
</dbReference>
<dbReference type="InterPro" id="IPR026881">
    <property type="entry name" value="WYL_dom"/>
</dbReference>
<reference evidence="3 4" key="1">
    <citation type="submission" date="2013-06" db="EMBL/GenBank/DDBJ databases">
        <authorList>
            <person name="Weinstock G."/>
            <person name="Sodergren E."/>
            <person name="Clifton S."/>
            <person name="Fulton L."/>
            <person name="Fulton B."/>
            <person name="Courtney L."/>
            <person name="Fronick C."/>
            <person name="Harrison M."/>
            <person name="Strong C."/>
            <person name="Farmer C."/>
            <person name="Delahaunty K."/>
            <person name="Markovic C."/>
            <person name="Hall O."/>
            <person name="Minx P."/>
            <person name="Tomlinson C."/>
            <person name="Mitreva M."/>
            <person name="Nelson J."/>
            <person name="Hou S."/>
            <person name="Wollam A."/>
            <person name="Pepin K.H."/>
            <person name="Johnson M."/>
            <person name="Bhonagiri V."/>
            <person name="Nash W.E."/>
            <person name="Warren W."/>
            <person name="Chinwalla A."/>
            <person name="Mardis E.R."/>
            <person name="Wilson R.K."/>
        </authorList>
    </citation>
    <scope>NUCLEOTIDE SEQUENCE [LARGE SCALE GENOMIC DNA]</scope>
    <source>
        <strain evidence="3 4">ATCC 51271</strain>
    </source>
</reference>
<dbReference type="PROSITE" id="PS52050">
    <property type="entry name" value="WYL"/>
    <property type="match status" value="1"/>
</dbReference>
<proteinExistence type="predicted"/>
<dbReference type="Proteomes" id="UP000018227">
    <property type="component" value="Unassembled WGS sequence"/>
</dbReference>
<dbReference type="PANTHER" id="PTHR34580:SF9">
    <property type="entry name" value="SLL5097 PROTEIN"/>
    <property type="match status" value="1"/>
</dbReference>
<organism evidence="3 4">
    <name type="scientific">Catonella morbi ATCC 51271</name>
    <dbReference type="NCBI Taxonomy" id="592026"/>
    <lineage>
        <taxon>Bacteria</taxon>
        <taxon>Bacillati</taxon>
        <taxon>Bacillota</taxon>
        <taxon>Clostridia</taxon>
        <taxon>Lachnospirales</taxon>
        <taxon>Lachnospiraceae</taxon>
        <taxon>Catonella</taxon>
    </lineage>
</organism>
<feature type="domain" description="WYL" evidence="2">
    <location>
        <begin position="159"/>
        <end position="211"/>
    </location>
</feature>
<dbReference type="EMBL" id="ACIL03000005">
    <property type="protein sequence ID" value="ESL04361.1"/>
    <property type="molecule type" value="Genomic_DNA"/>
</dbReference>
<comment type="caution">
    <text evidence="3">The sequence shown here is derived from an EMBL/GenBank/DDBJ whole genome shotgun (WGS) entry which is preliminary data.</text>
</comment>
<dbReference type="InterPro" id="IPR013196">
    <property type="entry name" value="HTH_11"/>
</dbReference>
<dbReference type="InterPro" id="IPR036390">
    <property type="entry name" value="WH_DNA-bd_sf"/>
</dbReference>
<evidence type="ECO:0000313" key="4">
    <source>
        <dbReference type="Proteomes" id="UP000018227"/>
    </source>
</evidence>
<gene>
    <name evidence="3" type="ORF">GCWU0000282_000711</name>
</gene>
<protein>
    <submittedName>
        <fullName evidence="3">HTH domain protein</fullName>
    </submittedName>
</protein>
<dbReference type="PANTHER" id="PTHR34580">
    <property type="match status" value="1"/>
</dbReference>
<dbReference type="HOGENOM" id="CLU_041141_5_2_9"/>
<dbReference type="Gene3D" id="1.10.10.10">
    <property type="entry name" value="Winged helix-like DNA-binding domain superfamily/Winged helix DNA-binding domain"/>
    <property type="match status" value="1"/>
</dbReference>
<keyword evidence="4" id="KW-1185">Reference proteome</keyword>
<dbReference type="Pfam" id="PF13280">
    <property type="entry name" value="WYL"/>
    <property type="match status" value="1"/>
</dbReference>
<evidence type="ECO:0000259" key="1">
    <source>
        <dbReference type="Pfam" id="PF08279"/>
    </source>
</evidence>
<feature type="domain" description="Helix-turn-helix type 11" evidence="1">
    <location>
        <begin position="13"/>
        <end position="65"/>
    </location>
</feature>
<dbReference type="AlphaFoldDB" id="V2Y9K6"/>